<evidence type="ECO:0000256" key="2">
    <source>
        <dbReference type="ARBA" id="ARBA00022748"/>
    </source>
</evidence>
<dbReference type="InterPro" id="IPR025380">
    <property type="entry name" value="DUF4369"/>
</dbReference>
<keyword evidence="2" id="KW-0201">Cytochrome c-type biogenesis</keyword>
<dbReference type="Pfam" id="PF00578">
    <property type="entry name" value="AhpC-TSA"/>
    <property type="match status" value="1"/>
</dbReference>
<dbReference type="InterPro" id="IPR036249">
    <property type="entry name" value="Thioredoxin-like_sf"/>
</dbReference>
<evidence type="ECO:0000259" key="6">
    <source>
        <dbReference type="PROSITE" id="PS51352"/>
    </source>
</evidence>
<dbReference type="GO" id="GO:0016209">
    <property type="term" value="F:antioxidant activity"/>
    <property type="evidence" value="ECO:0007669"/>
    <property type="project" value="InterPro"/>
</dbReference>
<evidence type="ECO:0000313" key="7">
    <source>
        <dbReference type="EMBL" id="HIU54287.1"/>
    </source>
</evidence>
<name>A0A9D1M650_9BACT</name>
<dbReference type="PROSITE" id="PS51352">
    <property type="entry name" value="THIOREDOXIN_2"/>
    <property type="match status" value="1"/>
</dbReference>
<evidence type="ECO:0000256" key="1">
    <source>
        <dbReference type="ARBA" id="ARBA00004196"/>
    </source>
</evidence>
<feature type="domain" description="Thioredoxin" evidence="6">
    <location>
        <begin position="234"/>
        <end position="374"/>
    </location>
</feature>
<dbReference type="InterPro" id="IPR017937">
    <property type="entry name" value="Thioredoxin_CS"/>
</dbReference>
<dbReference type="InterPro" id="IPR000866">
    <property type="entry name" value="AhpC/TSA"/>
</dbReference>
<accession>A0A9D1M650</accession>
<dbReference type="GO" id="GO:0017004">
    <property type="term" value="P:cytochrome complex assembly"/>
    <property type="evidence" value="ECO:0007669"/>
    <property type="project" value="UniProtKB-KW"/>
</dbReference>
<dbReference type="InterPro" id="IPR013766">
    <property type="entry name" value="Thioredoxin_domain"/>
</dbReference>
<reference evidence="7" key="2">
    <citation type="journal article" date="2021" name="PeerJ">
        <title>Extensive microbial diversity within the chicken gut microbiome revealed by metagenomics and culture.</title>
        <authorList>
            <person name="Gilroy R."/>
            <person name="Ravi A."/>
            <person name="Getino M."/>
            <person name="Pursley I."/>
            <person name="Horton D.L."/>
            <person name="Alikhan N.F."/>
            <person name="Baker D."/>
            <person name="Gharbi K."/>
            <person name="Hall N."/>
            <person name="Watson M."/>
            <person name="Adriaenssens E.M."/>
            <person name="Foster-Nyarko E."/>
            <person name="Jarju S."/>
            <person name="Secka A."/>
            <person name="Antonio M."/>
            <person name="Oren A."/>
            <person name="Chaudhuri R.R."/>
            <person name="La Ragione R."/>
            <person name="Hildebrand F."/>
            <person name="Pallen M.J."/>
        </authorList>
    </citation>
    <scope>NUCLEOTIDE SEQUENCE</scope>
    <source>
        <strain evidence="7">CHK158-818</strain>
    </source>
</reference>
<dbReference type="InterPro" id="IPR050553">
    <property type="entry name" value="Thioredoxin_ResA/DsbE_sf"/>
</dbReference>
<dbReference type="Proteomes" id="UP000824112">
    <property type="component" value="Unassembled WGS sequence"/>
</dbReference>
<dbReference type="GO" id="GO:0016491">
    <property type="term" value="F:oxidoreductase activity"/>
    <property type="evidence" value="ECO:0007669"/>
    <property type="project" value="InterPro"/>
</dbReference>
<dbReference type="PANTHER" id="PTHR42852">
    <property type="entry name" value="THIOL:DISULFIDE INTERCHANGE PROTEIN DSBE"/>
    <property type="match status" value="1"/>
</dbReference>
<organism evidence="7 8">
    <name type="scientific">Candidatus Gallibacteroides avistercoris</name>
    <dbReference type="NCBI Taxonomy" id="2840833"/>
    <lineage>
        <taxon>Bacteria</taxon>
        <taxon>Pseudomonadati</taxon>
        <taxon>Bacteroidota</taxon>
        <taxon>Bacteroidia</taxon>
        <taxon>Bacteroidales</taxon>
        <taxon>Bacteroidaceae</taxon>
        <taxon>Bacteroidaceae incertae sedis</taxon>
        <taxon>Candidatus Gallibacteroides</taxon>
    </lineage>
</organism>
<feature type="signal peptide" evidence="5">
    <location>
        <begin position="1"/>
        <end position="20"/>
    </location>
</feature>
<dbReference type="SUPFAM" id="SSF52833">
    <property type="entry name" value="Thioredoxin-like"/>
    <property type="match status" value="1"/>
</dbReference>
<comment type="caution">
    <text evidence="7">The sequence shown here is derived from an EMBL/GenBank/DDBJ whole genome shotgun (WGS) entry which is preliminary data.</text>
</comment>
<dbReference type="CDD" id="cd02966">
    <property type="entry name" value="TlpA_like_family"/>
    <property type="match status" value="1"/>
</dbReference>
<dbReference type="PROSITE" id="PS00194">
    <property type="entry name" value="THIOREDOXIN_1"/>
    <property type="match status" value="1"/>
</dbReference>
<dbReference type="Pfam" id="PF14289">
    <property type="entry name" value="DUF4369"/>
    <property type="match status" value="1"/>
</dbReference>
<dbReference type="EMBL" id="DVNA01000011">
    <property type="protein sequence ID" value="HIU54287.1"/>
    <property type="molecule type" value="Genomic_DNA"/>
</dbReference>
<dbReference type="PROSITE" id="PS51257">
    <property type="entry name" value="PROKAR_LIPOPROTEIN"/>
    <property type="match status" value="1"/>
</dbReference>
<gene>
    <name evidence="7" type="ORF">IAB03_00600</name>
</gene>
<keyword evidence="4" id="KW-0676">Redox-active center</keyword>
<evidence type="ECO:0000256" key="3">
    <source>
        <dbReference type="ARBA" id="ARBA00023157"/>
    </source>
</evidence>
<dbReference type="Gene3D" id="3.40.30.10">
    <property type="entry name" value="Glutaredoxin"/>
    <property type="match status" value="1"/>
</dbReference>
<evidence type="ECO:0000256" key="5">
    <source>
        <dbReference type="SAM" id="SignalP"/>
    </source>
</evidence>
<dbReference type="AlphaFoldDB" id="A0A9D1M650"/>
<evidence type="ECO:0000313" key="8">
    <source>
        <dbReference type="Proteomes" id="UP000824112"/>
    </source>
</evidence>
<keyword evidence="5" id="KW-0732">Signal</keyword>
<comment type="subcellular location">
    <subcellularLocation>
        <location evidence="1">Cell envelope</location>
    </subcellularLocation>
</comment>
<reference evidence="7" key="1">
    <citation type="submission" date="2020-10" db="EMBL/GenBank/DDBJ databases">
        <authorList>
            <person name="Gilroy R."/>
        </authorList>
    </citation>
    <scope>NUCLEOTIDE SEQUENCE</scope>
    <source>
        <strain evidence="7">CHK158-818</strain>
    </source>
</reference>
<dbReference type="GO" id="GO:0030313">
    <property type="term" value="C:cell envelope"/>
    <property type="evidence" value="ECO:0007669"/>
    <property type="project" value="UniProtKB-SubCell"/>
</dbReference>
<evidence type="ECO:0000256" key="4">
    <source>
        <dbReference type="ARBA" id="ARBA00023284"/>
    </source>
</evidence>
<keyword evidence="3" id="KW-1015">Disulfide bond</keyword>
<feature type="chain" id="PRO_5039696342" evidence="5">
    <location>
        <begin position="21"/>
        <end position="374"/>
    </location>
</feature>
<proteinExistence type="predicted"/>
<protein>
    <submittedName>
        <fullName evidence="7">AhpC/TSA family protein</fullName>
    </submittedName>
</protein>
<dbReference type="PANTHER" id="PTHR42852:SF6">
    <property type="entry name" value="THIOL:DISULFIDE INTERCHANGE PROTEIN DSBE"/>
    <property type="match status" value="1"/>
</dbReference>
<sequence length="374" mass="41818">MRKIFIFLGVLAFMSSCGPADSYKITGKVENPELEGLNVYLAEQKGNTLEYLDSAKVENGKFVFTGKQDSIELKWILFKLNGIKLNNATMTSLPIFLENGNMNVVIDSVSTVTGTASNDIFQNYKKMMSPYDNRLRDIMMTFWSKNSAGTLTKEEEKALNTQYETILDSVNDINKSFIMNGNLDNEVGAYIFLISNQNLDESDVIEIIDAAGPKFKAFPRIDNFVKRAEILKSVTIGKPFVELTMQDVNGKEVKLSDFAGKGKYLVVDFWASWCPPCRAEAPAMVEIYKAYKDKGVDFLGISLDQEKDKWVSGIKELGLSWNHMSDLKGWNSAANTVYGINAIPHVLLIDPNGTIIAKYLNSEKLTQVLGELIK</sequence>